<dbReference type="EMBL" id="CP007174">
    <property type="protein sequence ID" value="AIF84528.1"/>
    <property type="molecule type" value="Genomic_DNA"/>
</dbReference>
<dbReference type="Proteomes" id="UP000028194">
    <property type="component" value="Chromosome"/>
</dbReference>
<proteinExistence type="predicted"/>
<dbReference type="HOGENOM" id="CLU_2257460_0_0_2"/>
<organism evidence="1 2">
    <name type="scientific">Candidatus Nitrososphaera evergladensis SR1</name>
    <dbReference type="NCBI Taxonomy" id="1459636"/>
    <lineage>
        <taxon>Archaea</taxon>
        <taxon>Nitrososphaerota</taxon>
        <taxon>Nitrososphaeria</taxon>
        <taxon>Nitrososphaerales</taxon>
        <taxon>Nitrososphaeraceae</taxon>
        <taxon>Nitrososphaera</taxon>
    </lineage>
</organism>
<evidence type="ECO:0000313" key="2">
    <source>
        <dbReference type="Proteomes" id="UP000028194"/>
    </source>
</evidence>
<sequence>MRPLDLSNRCDLLISMAQQIPSNCDPALVEIAREVCSKEGLDFESLTLHQTRGLMYYWCSTCSGTHPLTDLVILKKKKVCTHCDTPVKLYATSNKFGKLRRAIFFQHLANAITGKDSSD</sequence>
<protein>
    <submittedName>
        <fullName evidence="1">Uncharacterized protein</fullName>
    </submittedName>
</protein>
<keyword evidence="2" id="KW-1185">Reference proteome</keyword>
<accession>A0A075MTQ9</accession>
<reference evidence="1 2" key="1">
    <citation type="journal article" date="2014" name="PLoS ONE">
        <title>Genome Sequence of Candidatus Nitrososphaera evergladensis from Group I.1b Enriched from Everglades Soil Reveals Novel Genomic Features of the Ammonia-Oxidizing Archaea.</title>
        <authorList>
            <person name="Zhalnina K.V."/>
            <person name="Dias R."/>
            <person name="Leonard M.T."/>
            <person name="Dorr de Quadros P."/>
            <person name="Camargo F.A."/>
            <person name="Drew J.C."/>
            <person name="Farmerie W.G."/>
            <person name="Daroub S.H."/>
            <person name="Triplett E.W."/>
        </authorList>
    </citation>
    <scope>NUCLEOTIDE SEQUENCE [LARGE SCALE GENOMIC DNA]</scope>
    <source>
        <strain evidence="1 2">SR1</strain>
    </source>
</reference>
<dbReference type="KEGG" id="nev:NTE_02479"/>
<evidence type="ECO:0000313" key="1">
    <source>
        <dbReference type="EMBL" id="AIF84528.1"/>
    </source>
</evidence>
<name>A0A075MTQ9_9ARCH</name>
<gene>
    <name evidence="1" type="ORF">NTE_02479</name>
</gene>
<dbReference type="AlphaFoldDB" id="A0A075MTQ9"/>